<name>A0AAW7YT43_9STAP</name>
<gene>
    <name evidence="1" type="ORF">Q4528_15095</name>
</gene>
<feature type="non-terminal residue" evidence="1">
    <location>
        <position position="82"/>
    </location>
</feature>
<proteinExistence type="predicted"/>
<keyword evidence="2" id="KW-1185">Reference proteome</keyword>
<organism evidence="1 2">
    <name type="scientific">Staphylococcus pasteuri_A</name>
    <dbReference type="NCBI Taxonomy" id="3062664"/>
    <lineage>
        <taxon>Bacteria</taxon>
        <taxon>Bacillati</taxon>
        <taxon>Bacillota</taxon>
        <taxon>Bacilli</taxon>
        <taxon>Bacillales</taxon>
        <taxon>Staphylococcaceae</taxon>
        <taxon>Staphylococcus</taxon>
    </lineage>
</organism>
<dbReference type="RefSeq" id="WP_368506737.1">
    <property type="nucleotide sequence ID" value="NZ_JAUOQO010000680.1"/>
</dbReference>
<dbReference type="Gene3D" id="3.30.2400.10">
    <property type="entry name" value="Major capsid protein gp5"/>
    <property type="match status" value="1"/>
</dbReference>
<sequence>TADGSGGGLIYHDEERTPINMPKRQLRVRDLVSVGRTSSNLVPYRRQTVRSGASAAIAEGGTYPESSFGWEKTDAKVKKIGA</sequence>
<dbReference type="Proteomes" id="UP001170310">
    <property type="component" value="Unassembled WGS sequence"/>
</dbReference>
<dbReference type="AlphaFoldDB" id="A0AAW7YT43"/>
<accession>A0AAW7YT43</accession>
<comment type="caution">
    <text evidence="1">The sequence shown here is derived from an EMBL/GenBank/DDBJ whole genome shotgun (WGS) entry which is preliminary data.</text>
</comment>
<protein>
    <submittedName>
        <fullName evidence="1">Uncharacterized protein</fullName>
    </submittedName>
</protein>
<dbReference type="EMBL" id="JAUOQO010000680">
    <property type="protein sequence ID" value="MDO6575440.1"/>
    <property type="molecule type" value="Genomic_DNA"/>
</dbReference>
<evidence type="ECO:0000313" key="1">
    <source>
        <dbReference type="EMBL" id="MDO6575440.1"/>
    </source>
</evidence>
<feature type="non-terminal residue" evidence="1">
    <location>
        <position position="1"/>
    </location>
</feature>
<evidence type="ECO:0000313" key="2">
    <source>
        <dbReference type="Proteomes" id="UP001170310"/>
    </source>
</evidence>
<dbReference type="SUPFAM" id="SSF56563">
    <property type="entry name" value="Major capsid protein gp5"/>
    <property type="match status" value="1"/>
</dbReference>
<reference evidence="1" key="1">
    <citation type="submission" date="2023-07" db="EMBL/GenBank/DDBJ databases">
        <title>Genome content predicts the carbon catabolic preferences of heterotrophic bacteria.</title>
        <authorList>
            <person name="Gralka M."/>
        </authorList>
    </citation>
    <scope>NUCLEOTIDE SEQUENCE</scope>
    <source>
        <strain evidence="1">E2R20</strain>
    </source>
</reference>